<sequence>MFSSSNVGLAVVTLILGTFGLVVFKGLYNYWFHPLAKFPGPWYAAISNFSYCLSFLGGRHPYNILELHKKYGPVVRIAPNELSFNSAQSWKDIYDFNGPGKRALIKSNFYEGGTFADQCGSIVSERDPDKHGRMRRFLSNAFSQRSLIEQESIISVVVDGFVDKMVVSAKKGAVIDLTEWFNMATFDIIGELAFGESFRGIETGDVHPWIARITGAMKQGALADTFKRFPMAAKVAMLFLSKAIDSIKLDCKLNEVYALDLVKERASRQSDRKDFLTRILEQRDDTISDVQIAAHSADFVTAGSETTATALSCITYYLSKNKTVLEKLQQEIRTSFDSYDAIDSASTASLKYLNAVCQEGMRIYAPLPFALPRVVSDQGNVVDGHFLPPGVIVSTNPIAASLDPANFKDPLDFIPERWIEHNGHDVYEASQPFSTGPRGCLGRSLGWMEMRTILAKVHYTFDLVLADPSLDWHEESRMCTLWQKPALPMRIQLRAGQS</sequence>
<dbReference type="EMBL" id="MU001494">
    <property type="protein sequence ID" value="KAF2449310.1"/>
    <property type="molecule type" value="Genomic_DNA"/>
</dbReference>
<dbReference type="GO" id="GO:0005506">
    <property type="term" value="F:iron ion binding"/>
    <property type="evidence" value="ECO:0007669"/>
    <property type="project" value="InterPro"/>
</dbReference>
<evidence type="ECO:0000256" key="6">
    <source>
        <dbReference type="SAM" id="Phobius"/>
    </source>
</evidence>
<dbReference type="GO" id="GO:0004497">
    <property type="term" value="F:monooxygenase activity"/>
    <property type="evidence" value="ECO:0007669"/>
    <property type="project" value="UniProtKB-KW"/>
</dbReference>
<keyword evidence="2 4" id="KW-0479">Metal-binding</keyword>
<dbReference type="AlphaFoldDB" id="A0A9P4PS84"/>
<dbReference type="CDD" id="cd11058">
    <property type="entry name" value="CYP60B-like"/>
    <property type="match status" value="1"/>
</dbReference>
<evidence type="ECO:0000313" key="7">
    <source>
        <dbReference type="EMBL" id="KAF2449310.1"/>
    </source>
</evidence>
<dbReference type="Pfam" id="PF00067">
    <property type="entry name" value="p450"/>
    <property type="match status" value="1"/>
</dbReference>
<keyword evidence="6" id="KW-0472">Membrane</keyword>
<dbReference type="Proteomes" id="UP000799764">
    <property type="component" value="Unassembled WGS sequence"/>
</dbReference>
<dbReference type="PANTHER" id="PTHR24305">
    <property type="entry name" value="CYTOCHROME P450"/>
    <property type="match status" value="1"/>
</dbReference>
<dbReference type="InterPro" id="IPR001128">
    <property type="entry name" value="Cyt_P450"/>
</dbReference>
<dbReference type="InterPro" id="IPR002401">
    <property type="entry name" value="Cyt_P450_E_grp-I"/>
</dbReference>
<evidence type="ECO:0000256" key="4">
    <source>
        <dbReference type="PIRSR" id="PIRSR602401-1"/>
    </source>
</evidence>
<comment type="similarity">
    <text evidence="5">Belongs to the cytochrome P450 family.</text>
</comment>
<comment type="caution">
    <text evidence="7">The sequence shown here is derived from an EMBL/GenBank/DDBJ whole genome shotgun (WGS) entry which is preliminary data.</text>
</comment>
<dbReference type="SUPFAM" id="SSF48264">
    <property type="entry name" value="Cytochrome P450"/>
    <property type="match status" value="1"/>
</dbReference>
<organism evidence="7 8">
    <name type="scientific">Karstenula rhodostoma CBS 690.94</name>
    <dbReference type="NCBI Taxonomy" id="1392251"/>
    <lineage>
        <taxon>Eukaryota</taxon>
        <taxon>Fungi</taxon>
        <taxon>Dikarya</taxon>
        <taxon>Ascomycota</taxon>
        <taxon>Pezizomycotina</taxon>
        <taxon>Dothideomycetes</taxon>
        <taxon>Pleosporomycetidae</taxon>
        <taxon>Pleosporales</taxon>
        <taxon>Massarineae</taxon>
        <taxon>Didymosphaeriaceae</taxon>
        <taxon>Karstenula</taxon>
    </lineage>
</organism>
<keyword evidence="5" id="KW-0503">Monooxygenase</keyword>
<dbReference type="PRINTS" id="PR00463">
    <property type="entry name" value="EP450I"/>
</dbReference>
<feature type="transmembrane region" description="Helical" evidence="6">
    <location>
        <begin position="7"/>
        <end position="28"/>
    </location>
</feature>
<dbReference type="InterPro" id="IPR050121">
    <property type="entry name" value="Cytochrome_P450_monoxygenase"/>
</dbReference>
<dbReference type="InterPro" id="IPR017972">
    <property type="entry name" value="Cyt_P450_CS"/>
</dbReference>
<dbReference type="GO" id="GO:0020037">
    <property type="term" value="F:heme binding"/>
    <property type="evidence" value="ECO:0007669"/>
    <property type="project" value="InterPro"/>
</dbReference>
<keyword evidence="8" id="KW-1185">Reference proteome</keyword>
<comment type="cofactor">
    <cofactor evidence="1 4">
        <name>heme</name>
        <dbReference type="ChEBI" id="CHEBI:30413"/>
    </cofactor>
</comment>
<keyword evidence="5" id="KW-0560">Oxidoreductase</keyword>
<evidence type="ECO:0000256" key="5">
    <source>
        <dbReference type="RuleBase" id="RU000461"/>
    </source>
</evidence>
<reference evidence="7" key="1">
    <citation type="journal article" date="2020" name="Stud. Mycol.">
        <title>101 Dothideomycetes genomes: a test case for predicting lifestyles and emergence of pathogens.</title>
        <authorList>
            <person name="Haridas S."/>
            <person name="Albert R."/>
            <person name="Binder M."/>
            <person name="Bloem J."/>
            <person name="Labutti K."/>
            <person name="Salamov A."/>
            <person name="Andreopoulos B."/>
            <person name="Baker S."/>
            <person name="Barry K."/>
            <person name="Bills G."/>
            <person name="Bluhm B."/>
            <person name="Cannon C."/>
            <person name="Castanera R."/>
            <person name="Culley D."/>
            <person name="Daum C."/>
            <person name="Ezra D."/>
            <person name="Gonzalez J."/>
            <person name="Henrissat B."/>
            <person name="Kuo A."/>
            <person name="Liang C."/>
            <person name="Lipzen A."/>
            <person name="Lutzoni F."/>
            <person name="Magnuson J."/>
            <person name="Mondo S."/>
            <person name="Nolan M."/>
            <person name="Ohm R."/>
            <person name="Pangilinan J."/>
            <person name="Park H.-J."/>
            <person name="Ramirez L."/>
            <person name="Alfaro M."/>
            <person name="Sun H."/>
            <person name="Tritt A."/>
            <person name="Yoshinaga Y."/>
            <person name="Zwiers L.-H."/>
            <person name="Turgeon B."/>
            <person name="Goodwin S."/>
            <person name="Spatafora J."/>
            <person name="Crous P."/>
            <person name="Grigoriev I."/>
        </authorList>
    </citation>
    <scope>NUCLEOTIDE SEQUENCE</scope>
    <source>
        <strain evidence="7">CBS 690.94</strain>
    </source>
</reference>
<dbReference type="Gene3D" id="1.10.630.10">
    <property type="entry name" value="Cytochrome P450"/>
    <property type="match status" value="1"/>
</dbReference>
<name>A0A9P4PS84_9PLEO</name>
<evidence type="ECO:0000256" key="1">
    <source>
        <dbReference type="ARBA" id="ARBA00001971"/>
    </source>
</evidence>
<evidence type="ECO:0000256" key="3">
    <source>
        <dbReference type="ARBA" id="ARBA00023004"/>
    </source>
</evidence>
<accession>A0A9P4PS84</accession>
<keyword evidence="3 4" id="KW-0408">Iron</keyword>
<dbReference type="OrthoDB" id="1470350at2759"/>
<feature type="binding site" description="axial binding residue" evidence="4">
    <location>
        <position position="440"/>
    </location>
    <ligand>
        <name>heme</name>
        <dbReference type="ChEBI" id="CHEBI:30413"/>
    </ligand>
    <ligandPart>
        <name>Fe</name>
        <dbReference type="ChEBI" id="CHEBI:18248"/>
    </ligandPart>
</feature>
<protein>
    <submittedName>
        <fullName evidence="7">Cytochrome P450</fullName>
    </submittedName>
</protein>
<dbReference type="PROSITE" id="PS00086">
    <property type="entry name" value="CYTOCHROME_P450"/>
    <property type="match status" value="1"/>
</dbReference>
<dbReference type="PANTHER" id="PTHR24305:SF161">
    <property type="entry name" value="P450, PUTATIVE (EUROFUNG)-RELATED"/>
    <property type="match status" value="1"/>
</dbReference>
<keyword evidence="6" id="KW-0812">Transmembrane</keyword>
<dbReference type="InterPro" id="IPR036396">
    <property type="entry name" value="Cyt_P450_sf"/>
</dbReference>
<dbReference type="GO" id="GO:0016705">
    <property type="term" value="F:oxidoreductase activity, acting on paired donors, with incorporation or reduction of molecular oxygen"/>
    <property type="evidence" value="ECO:0007669"/>
    <property type="project" value="InterPro"/>
</dbReference>
<dbReference type="PRINTS" id="PR00385">
    <property type="entry name" value="P450"/>
</dbReference>
<gene>
    <name evidence="7" type="ORF">P171DRAFT_379101</name>
</gene>
<keyword evidence="6" id="KW-1133">Transmembrane helix</keyword>
<keyword evidence="4 5" id="KW-0349">Heme</keyword>
<evidence type="ECO:0000313" key="8">
    <source>
        <dbReference type="Proteomes" id="UP000799764"/>
    </source>
</evidence>
<proteinExistence type="inferred from homology"/>
<evidence type="ECO:0000256" key="2">
    <source>
        <dbReference type="ARBA" id="ARBA00022723"/>
    </source>
</evidence>